<protein>
    <submittedName>
        <fullName evidence="3">DUF1206 domain-containing protein</fullName>
    </submittedName>
</protein>
<name>A0A9X1UY72_9FLAO</name>
<feature type="transmembrane region" description="Helical" evidence="1">
    <location>
        <begin position="228"/>
        <end position="249"/>
    </location>
</feature>
<feature type="domain" description="DUF1206" evidence="2">
    <location>
        <begin position="12"/>
        <end position="78"/>
    </location>
</feature>
<reference evidence="3" key="1">
    <citation type="submission" date="2021-12" db="EMBL/GenBank/DDBJ databases">
        <title>Description of Gramella crocea sp. nov., a new bacterium isolated from activated sludge.</title>
        <authorList>
            <person name="Zhang X."/>
        </authorList>
    </citation>
    <scope>NUCLEOTIDE SEQUENCE</scope>
    <source>
        <strain evidence="3">YB25</strain>
    </source>
</reference>
<feature type="transmembrane region" description="Helical" evidence="1">
    <location>
        <begin position="94"/>
        <end position="115"/>
    </location>
</feature>
<proteinExistence type="predicted"/>
<evidence type="ECO:0000256" key="1">
    <source>
        <dbReference type="SAM" id="Phobius"/>
    </source>
</evidence>
<feature type="transmembrane region" description="Helical" evidence="1">
    <location>
        <begin position="127"/>
        <end position="147"/>
    </location>
</feature>
<feature type="transmembrane region" description="Helical" evidence="1">
    <location>
        <begin position="184"/>
        <end position="208"/>
    </location>
</feature>
<feature type="transmembrane region" description="Helical" evidence="1">
    <location>
        <begin position="52"/>
        <end position="74"/>
    </location>
</feature>
<sequence length="258" mass="28428">MDSKIQKMARTGYIAKGIVYAITGILSLLATLNMGGKQSGKTEVIEFLQKQAFGNVLLVLLAVGFLCYVGWRFVQTFMDPENIGSDDKGILNRIGFFISGLLYLSLAGFTIKKLIDAGSSDGGEMTFAILSGKFGVFVFVVAGLSFAGKSIYQFRKAFLGNFLKKFNYKSVKDHTRRIIIKNTAYLGVVSRGIVFGVLGFIFLKAAYYSNTTEIKDTNDAFSFLNHSYGAWLLGIVSAGFICYGIFMFATAKYRIFNV</sequence>
<keyword evidence="4" id="KW-1185">Reference proteome</keyword>
<dbReference type="Proteomes" id="UP001139344">
    <property type="component" value="Unassembled WGS sequence"/>
</dbReference>
<organism evidence="3 4">
    <name type="scientific">Christiangramia crocea</name>
    <dbReference type="NCBI Taxonomy" id="2904124"/>
    <lineage>
        <taxon>Bacteria</taxon>
        <taxon>Pseudomonadati</taxon>
        <taxon>Bacteroidota</taxon>
        <taxon>Flavobacteriia</taxon>
        <taxon>Flavobacteriales</taxon>
        <taxon>Flavobacteriaceae</taxon>
        <taxon>Christiangramia</taxon>
    </lineage>
</organism>
<feature type="domain" description="DUF1206" evidence="2">
    <location>
        <begin position="186"/>
        <end position="254"/>
    </location>
</feature>
<evidence type="ECO:0000259" key="2">
    <source>
        <dbReference type="Pfam" id="PF06724"/>
    </source>
</evidence>
<dbReference type="RefSeq" id="WP_240099704.1">
    <property type="nucleotide sequence ID" value="NZ_JAJSON010000025.1"/>
</dbReference>
<dbReference type="AlphaFoldDB" id="A0A9X1UY72"/>
<dbReference type="EMBL" id="JAJSON010000025">
    <property type="protein sequence ID" value="MCG9972443.1"/>
    <property type="molecule type" value="Genomic_DNA"/>
</dbReference>
<feature type="domain" description="DUF1206" evidence="2">
    <location>
        <begin position="94"/>
        <end position="159"/>
    </location>
</feature>
<comment type="caution">
    <text evidence="3">The sequence shown here is derived from an EMBL/GenBank/DDBJ whole genome shotgun (WGS) entry which is preliminary data.</text>
</comment>
<evidence type="ECO:0000313" key="4">
    <source>
        <dbReference type="Proteomes" id="UP001139344"/>
    </source>
</evidence>
<keyword evidence="1" id="KW-1133">Transmembrane helix</keyword>
<gene>
    <name evidence="3" type="ORF">LU635_12405</name>
</gene>
<keyword evidence="1" id="KW-0812">Transmembrane</keyword>
<dbReference type="Pfam" id="PF06724">
    <property type="entry name" value="DUF1206"/>
    <property type="match status" value="3"/>
</dbReference>
<keyword evidence="1" id="KW-0472">Membrane</keyword>
<evidence type="ECO:0000313" key="3">
    <source>
        <dbReference type="EMBL" id="MCG9972443.1"/>
    </source>
</evidence>
<accession>A0A9X1UY72</accession>
<dbReference type="InterPro" id="IPR009597">
    <property type="entry name" value="DUF1206"/>
</dbReference>
<feature type="transmembrane region" description="Helical" evidence="1">
    <location>
        <begin position="12"/>
        <end position="32"/>
    </location>
</feature>